<feature type="domain" description="Response regulatory" evidence="5">
    <location>
        <begin position="8"/>
        <end position="131"/>
    </location>
</feature>
<dbReference type="SUPFAM" id="SSF51905">
    <property type="entry name" value="FAD/NAD(P)-binding domain"/>
    <property type="match status" value="1"/>
</dbReference>
<keyword evidence="1" id="KW-0285">Flavoprotein</keyword>
<keyword evidence="7" id="KW-1185">Reference proteome</keyword>
<accession>A0A8J7GAL0</accession>
<comment type="caution">
    <text evidence="4">Lacks conserved residue(s) required for the propagation of feature annotation.</text>
</comment>
<dbReference type="Pfam" id="PF07992">
    <property type="entry name" value="Pyr_redox_2"/>
    <property type="match status" value="1"/>
</dbReference>
<dbReference type="InterPro" id="IPR050097">
    <property type="entry name" value="Ferredoxin-NADP_redctase_2"/>
</dbReference>
<evidence type="ECO:0000313" key="6">
    <source>
        <dbReference type="EMBL" id="MBG6134829.1"/>
    </source>
</evidence>
<evidence type="ECO:0000256" key="1">
    <source>
        <dbReference type="ARBA" id="ARBA00022630"/>
    </source>
</evidence>
<name>A0A8J7GAL0_9ACTN</name>
<dbReference type="GO" id="GO:0004791">
    <property type="term" value="F:thioredoxin-disulfide reductase (NADPH) activity"/>
    <property type="evidence" value="ECO:0007669"/>
    <property type="project" value="UniProtKB-EC"/>
</dbReference>
<dbReference type="InterPro" id="IPR011006">
    <property type="entry name" value="CheY-like_superfamily"/>
</dbReference>
<dbReference type="PRINTS" id="PR00469">
    <property type="entry name" value="PNDRDTASEII"/>
</dbReference>
<evidence type="ECO:0000313" key="7">
    <source>
        <dbReference type="Proteomes" id="UP000622552"/>
    </source>
</evidence>
<organism evidence="6 7">
    <name type="scientific">Longispora fulva</name>
    <dbReference type="NCBI Taxonomy" id="619741"/>
    <lineage>
        <taxon>Bacteria</taxon>
        <taxon>Bacillati</taxon>
        <taxon>Actinomycetota</taxon>
        <taxon>Actinomycetes</taxon>
        <taxon>Micromonosporales</taxon>
        <taxon>Micromonosporaceae</taxon>
        <taxon>Longispora</taxon>
    </lineage>
</organism>
<keyword evidence="2 6" id="KW-0560">Oxidoreductase</keyword>
<dbReference type="SUPFAM" id="SSF52172">
    <property type="entry name" value="CheY-like"/>
    <property type="match status" value="1"/>
</dbReference>
<comment type="catalytic activity">
    <reaction evidence="3">
        <text>[thioredoxin]-dithiol + NADP(+) = [thioredoxin]-disulfide + NADPH + H(+)</text>
        <dbReference type="Rhea" id="RHEA:20345"/>
        <dbReference type="Rhea" id="RHEA-COMP:10698"/>
        <dbReference type="Rhea" id="RHEA-COMP:10700"/>
        <dbReference type="ChEBI" id="CHEBI:15378"/>
        <dbReference type="ChEBI" id="CHEBI:29950"/>
        <dbReference type="ChEBI" id="CHEBI:50058"/>
        <dbReference type="ChEBI" id="CHEBI:57783"/>
        <dbReference type="ChEBI" id="CHEBI:58349"/>
        <dbReference type="EC" id="1.8.1.9"/>
    </reaction>
</comment>
<dbReference type="GO" id="GO:0000160">
    <property type="term" value="P:phosphorelay signal transduction system"/>
    <property type="evidence" value="ECO:0007669"/>
    <property type="project" value="InterPro"/>
</dbReference>
<evidence type="ECO:0000256" key="2">
    <source>
        <dbReference type="ARBA" id="ARBA00023002"/>
    </source>
</evidence>
<dbReference type="Proteomes" id="UP000622552">
    <property type="component" value="Unassembled WGS sequence"/>
</dbReference>
<evidence type="ECO:0000259" key="5">
    <source>
        <dbReference type="PROSITE" id="PS50110"/>
    </source>
</evidence>
<evidence type="ECO:0000256" key="3">
    <source>
        <dbReference type="ARBA" id="ARBA00048132"/>
    </source>
</evidence>
<dbReference type="InterPro" id="IPR023753">
    <property type="entry name" value="FAD/NAD-binding_dom"/>
</dbReference>
<dbReference type="AlphaFoldDB" id="A0A8J7GAL0"/>
<protein>
    <submittedName>
        <fullName evidence="6">Thioredoxin reductase (NADPH)</fullName>
        <ecNumber evidence="6">1.8.1.9</ecNumber>
    </submittedName>
</protein>
<dbReference type="InterPro" id="IPR036188">
    <property type="entry name" value="FAD/NAD-bd_sf"/>
</dbReference>
<proteinExistence type="predicted"/>
<comment type="caution">
    <text evidence="6">The sequence shown here is derived from an EMBL/GenBank/DDBJ whole genome shotgun (WGS) entry which is preliminary data.</text>
</comment>
<sequence>MSTAPRPAILLVDGDVLAREELVAGLRARYRDRFRVVGASGRTEALSLARELPQVGSPVALVVTQQRLTDGLGTALLESLRDDHPGAKRILLCTTADADAALDAINRTGLDRYLVAPYLPVEERLHPALDDLLFDWDAQNMAAHLGVRVTGHRFAARAYEVKDFLARNVVPFEWVDTADESSPTTVALGDGRVFRDPSLAELARGLGLTQEATRDAYDLIIVGGGPAGLAAAVYGACEGFTVLIIEDDAPGGQAGSTSTIENYLGFPSGLTGADLAQRALAQARRFGVEWLCTSVAAGLRTGTDGVNHVLLTDGVTLTARAILVATGMSYRRLEVPGVADLLNAGVYYGASLTEAAQTTGEDVYILGSGNSAGQAALYFAEHARSVTVLVREKSIHDSATSNYLIERLLDHPAVILREGVELAETIGEGRLAALVLRDRETGDTATVPAGSLYILIGTTPCSGWVADAVGLDEFGFVLTGPDVRSRPERLPVPWAADREPMLMETSMPGVFAAGDVRAGSVKRVGSAVGQGAVATQAITQYLRG</sequence>
<dbReference type="EMBL" id="JADOUF010000001">
    <property type="protein sequence ID" value="MBG6134829.1"/>
    <property type="molecule type" value="Genomic_DNA"/>
</dbReference>
<dbReference type="PROSITE" id="PS50110">
    <property type="entry name" value="RESPONSE_REGULATORY"/>
    <property type="match status" value="1"/>
</dbReference>
<dbReference type="RefSeq" id="WP_233472665.1">
    <property type="nucleotide sequence ID" value="NZ_BONS01000004.1"/>
</dbReference>
<dbReference type="Gene3D" id="3.40.50.2300">
    <property type="match status" value="1"/>
</dbReference>
<dbReference type="InterPro" id="IPR001789">
    <property type="entry name" value="Sig_transdc_resp-reg_receiver"/>
</dbReference>
<reference evidence="6" key="1">
    <citation type="submission" date="2020-11" db="EMBL/GenBank/DDBJ databases">
        <title>Sequencing the genomes of 1000 actinobacteria strains.</title>
        <authorList>
            <person name="Klenk H.-P."/>
        </authorList>
    </citation>
    <scope>NUCLEOTIDE SEQUENCE</scope>
    <source>
        <strain evidence="6">DSM 45356</strain>
    </source>
</reference>
<dbReference type="EC" id="1.8.1.9" evidence="6"/>
<dbReference type="PRINTS" id="PR00368">
    <property type="entry name" value="FADPNR"/>
</dbReference>
<evidence type="ECO:0000256" key="4">
    <source>
        <dbReference type="PROSITE-ProRule" id="PRU00169"/>
    </source>
</evidence>
<dbReference type="PANTHER" id="PTHR48105">
    <property type="entry name" value="THIOREDOXIN REDUCTASE 1-RELATED-RELATED"/>
    <property type="match status" value="1"/>
</dbReference>
<dbReference type="Gene3D" id="3.50.50.60">
    <property type="entry name" value="FAD/NAD(P)-binding domain"/>
    <property type="match status" value="2"/>
</dbReference>
<gene>
    <name evidence="6" type="ORF">IW245_001023</name>
</gene>